<feature type="region of interest" description="Disordered" evidence="1">
    <location>
        <begin position="30"/>
        <end position="64"/>
    </location>
</feature>
<feature type="compositionally biased region" description="Pro residues" evidence="1">
    <location>
        <begin position="37"/>
        <end position="47"/>
    </location>
</feature>
<keyword evidence="4" id="KW-1185">Reference proteome</keyword>
<sequence length="64" mass="6307">MDLKTMTITRRWRALLAMYLAALSLGAAGCAGRDPSDPAPSTPPGGPDPLADPSEAASGPGAGG</sequence>
<feature type="compositionally biased region" description="Low complexity" evidence="1">
    <location>
        <begin position="48"/>
        <end position="64"/>
    </location>
</feature>
<comment type="caution">
    <text evidence="3">The sequence shown here is derived from an EMBL/GenBank/DDBJ whole genome shotgun (WGS) entry which is preliminary data.</text>
</comment>
<protein>
    <submittedName>
        <fullName evidence="3">Uncharacterized protein</fullName>
    </submittedName>
</protein>
<accession>A0A432MDK5</accession>
<evidence type="ECO:0000256" key="2">
    <source>
        <dbReference type="SAM" id="SignalP"/>
    </source>
</evidence>
<organism evidence="3 4">
    <name type="scientific">Tautonia sociabilis</name>
    <dbReference type="NCBI Taxonomy" id="2080755"/>
    <lineage>
        <taxon>Bacteria</taxon>
        <taxon>Pseudomonadati</taxon>
        <taxon>Planctomycetota</taxon>
        <taxon>Planctomycetia</taxon>
        <taxon>Isosphaerales</taxon>
        <taxon>Isosphaeraceae</taxon>
        <taxon>Tautonia</taxon>
    </lineage>
</organism>
<feature type="signal peptide" evidence="2">
    <location>
        <begin position="1"/>
        <end position="27"/>
    </location>
</feature>
<dbReference type="EMBL" id="RYZH01000068">
    <property type="protein sequence ID" value="RUL82813.1"/>
    <property type="molecule type" value="Genomic_DNA"/>
</dbReference>
<dbReference type="PROSITE" id="PS51257">
    <property type="entry name" value="PROKAR_LIPOPROTEIN"/>
    <property type="match status" value="1"/>
</dbReference>
<reference evidence="3 4" key="1">
    <citation type="submission" date="2018-12" db="EMBL/GenBank/DDBJ databases">
        <authorList>
            <person name="Toschakov S.V."/>
        </authorList>
    </citation>
    <scope>NUCLEOTIDE SEQUENCE [LARGE SCALE GENOMIC DNA]</scope>
    <source>
        <strain evidence="3 4">GM2012</strain>
    </source>
</reference>
<evidence type="ECO:0000313" key="4">
    <source>
        <dbReference type="Proteomes" id="UP000280296"/>
    </source>
</evidence>
<dbReference type="RefSeq" id="WP_126727848.1">
    <property type="nucleotide sequence ID" value="NZ_RYZH01000068.1"/>
</dbReference>
<evidence type="ECO:0000256" key="1">
    <source>
        <dbReference type="SAM" id="MobiDB-lite"/>
    </source>
</evidence>
<gene>
    <name evidence="3" type="ORF">TsocGM_23225</name>
</gene>
<name>A0A432MDK5_9BACT</name>
<dbReference type="Proteomes" id="UP000280296">
    <property type="component" value="Unassembled WGS sequence"/>
</dbReference>
<evidence type="ECO:0000313" key="3">
    <source>
        <dbReference type="EMBL" id="RUL82813.1"/>
    </source>
</evidence>
<keyword evidence="2" id="KW-0732">Signal</keyword>
<reference evidence="3 4" key="2">
    <citation type="submission" date="2019-01" db="EMBL/GenBank/DDBJ databases">
        <title>Tautonia sociabilis, a novel thermotolerant planctomycete of Isosphaeraceae family, isolated from a 4000 m deep subterranean habitat.</title>
        <authorList>
            <person name="Kovaleva O.L."/>
            <person name="Elcheninov A.G."/>
            <person name="Van Heerden E."/>
            <person name="Toshchakov S.V."/>
            <person name="Novikov A."/>
            <person name="Bonch-Osmolovskaya E.A."/>
            <person name="Kublanov I.V."/>
        </authorList>
    </citation>
    <scope>NUCLEOTIDE SEQUENCE [LARGE SCALE GENOMIC DNA]</scope>
    <source>
        <strain evidence="3 4">GM2012</strain>
    </source>
</reference>
<dbReference type="AlphaFoldDB" id="A0A432MDK5"/>
<feature type="chain" id="PRO_5019138674" evidence="2">
    <location>
        <begin position="28"/>
        <end position="64"/>
    </location>
</feature>
<proteinExistence type="predicted"/>